<evidence type="ECO:0000256" key="8">
    <source>
        <dbReference type="SAM" id="Coils"/>
    </source>
</evidence>
<sequence>MSLFNSSSKWRSLWAVAGLALCIGLPVNADTAANTLPTEKALKSDLTNAQKLPDGDDKNTLISTIQGSLDLLKQIQTQQKANDDLQNTIAAADAEIQKNNNDAQTFKKQLGTAKSSDYNNVSVDDLQELLEKLTAQQQQTQTDLSTANGLLSSQNSVSERAQTALTENLQRTQNINQALANSSTSSAQKQQYQLELNLIELKNAYNQIMLKNSDLLTVLYQSRYDLLNLKLQLQQQQFSAVQEQINQRNLAQSKDQVQQVQQQQQGASTTSDYVQQELDRNAQLSQLLLQQTEKTNSLSQDELRMSNVLDNLKQTQHTIDEQISALQGTLVLSRIIQQQKQRLPTNLNIQGLSKQIADLRVKIFDITQKRNELYDVDAYINKLQQDEGQTFSNTEKTQLKNLLTERRKISTDVIKSLNNQLNLAINLELTQQQITQISDQLQSKLDQQSFWVKSNNQINLDWFKMLPGALRAQFDGIGKKLGFINDPGDAPYLFGFVFLLAAIGGVIFKFREWIKHRLSLIHGEINTLRGDSQWHTPIALLLTALLSLSGALWFLAFCLPIGFFFFKNPSEFWNWSLQMAVYWWFFSFALAILRPNGIAVRHFGFSQDNADRMRGVTKRIIVLVVMLLNTSIFSNAVDSGITGDVMGEIITIVALLFCIIIVAPRFRKATENLQDSLAQTDGDSIIMRLVRIAILLMPIILIVLVSVGYYYTALILINHIIKTYIAWVVWILIRRTIYRGISVASRRLAYRRLQEKRRQQQASSSNGENGSGEDVVQISEQEEGLAINQVRSQLTSFADLFIWTALLVIFYYVWSDLLTVASYLQGVTLWSQTTTTDAGTVTEIISLFNLLVASVILLITYILVRNLSGILEVLIFSRIKLSQGTPYTIVTLLTYAIVAIGGAWAFATLGMSWSKLQWLFAALSVGLGFGMQEIFANFVSGIILLFERPIRVGDTVTINGSTGTVSKIRIRAITLIDADRKEVIVPNKSFVTGEVTNWALTNPITRVVISVGVAYGTDLNLVKKLLLQAAAEQPNILKDPEPRALFMAFGASTLDHELRVYIAQVAERTNTIDALNRRVNDILTENGVDIAFNQLDIFIKNKTTGEEIPFVDATKLGIIKE</sequence>
<dbReference type="Pfam" id="PF12795">
    <property type="entry name" value="MscS_porin"/>
    <property type="match status" value="1"/>
</dbReference>
<comment type="subcellular location">
    <subcellularLocation>
        <location evidence="1">Cell membrane</location>
        <topology evidence="1">Multi-pass membrane protein</topology>
    </subcellularLocation>
</comment>
<feature type="domain" description="Mechanosensitive ion channel MscS C-terminal" evidence="14">
    <location>
        <begin position="1007"/>
        <end position="1090"/>
    </location>
</feature>
<dbReference type="Gene3D" id="3.30.70.100">
    <property type="match status" value="1"/>
</dbReference>
<feature type="domain" description="Mechanosensitive ion channel transmembrane helices 2/3" evidence="15">
    <location>
        <begin position="891"/>
        <end position="932"/>
    </location>
</feature>
<dbReference type="InterPro" id="IPR049142">
    <property type="entry name" value="MS_channel_1st"/>
</dbReference>
<evidence type="ECO:0000313" key="17">
    <source>
        <dbReference type="Proteomes" id="UP000255264"/>
    </source>
</evidence>
<keyword evidence="7 9" id="KW-0472">Membrane</keyword>
<dbReference type="InterPro" id="IPR006686">
    <property type="entry name" value="MscS_channel_CS"/>
</dbReference>
<feature type="transmembrane region" description="Helical" evidence="9">
    <location>
        <begin position="572"/>
        <end position="593"/>
    </location>
</feature>
<dbReference type="InterPro" id="IPR024393">
    <property type="entry name" value="MscS_porin"/>
</dbReference>
<dbReference type="PROSITE" id="PS01246">
    <property type="entry name" value="UPF0003"/>
    <property type="match status" value="1"/>
</dbReference>
<feature type="transmembrane region" description="Helical" evidence="9">
    <location>
        <begin position="686"/>
        <end position="707"/>
    </location>
</feature>
<dbReference type="Pfam" id="PF12794">
    <property type="entry name" value="MscS_TM"/>
    <property type="match status" value="1"/>
</dbReference>
<feature type="transmembrane region" description="Helical" evidence="9">
    <location>
        <begin position="713"/>
        <end position="733"/>
    </location>
</feature>
<evidence type="ECO:0000256" key="2">
    <source>
        <dbReference type="ARBA" id="ARBA00008017"/>
    </source>
</evidence>
<dbReference type="InterPro" id="IPR011066">
    <property type="entry name" value="MscS_channel_C_sf"/>
</dbReference>
<dbReference type="RefSeq" id="WP_095176871.1">
    <property type="nucleotide sequence ID" value="NZ_LT906463.1"/>
</dbReference>
<evidence type="ECO:0000256" key="4">
    <source>
        <dbReference type="ARBA" id="ARBA00022692"/>
    </source>
</evidence>
<dbReference type="InterPro" id="IPR025692">
    <property type="entry name" value="MscS_IM_dom1"/>
</dbReference>
<dbReference type="PANTHER" id="PTHR30347">
    <property type="entry name" value="POTASSIUM CHANNEL RELATED"/>
    <property type="match status" value="1"/>
</dbReference>
<dbReference type="GO" id="GO:0005886">
    <property type="term" value="C:plasma membrane"/>
    <property type="evidence" value="ECO:0007669"/>
    <property type="project" value="UniProtKB-SubCell"/>
</dbReference>
<dbReference type="InterPro" id="IPR011014">
    <property type="entry name" value="MscS_channel_TM-2"/>
</dbReference>
<feature type="transmembrane region" description="Helical" evidence="9">
    <location>
        <begin position="885"/>
        <end position="906"/>
    </location>
</feature>
<dbReference type="Pfam" id="PF00924">
    <property type="entry name" value="MS_channel_2nd"/>
    <property type="match status" value="1"/>
</dbReference>
<dbReference type="EMBL" id="UGHS01000004">
    <property type="protein sequence ID" value="STO93460.1"/>
    <property type="molecule type" value="Genomic_DNA"/>
</dbReference>
<evidence type="ECO:0000313" key="16">
    <source>
        <dbReference type="EMBL" id="STO93460.1"/>
    </source>
</evidence>
<dbReference type="InterPro" id="IPR023408">
    <property type="entry name" value="MscS_beta-dom_sf"/>
</dbReference>
<accession>A0A377J0R7</accession>
<evidence type="ECO:0000256" key="7">
    <source>
        <dbReference type="ARBA" id="ARBA00023136"/>
    </source>
</evidence>
<dbReference type="Gene3D" id="2.30.30.60">
    <property type="match status" value="1"/>
</dbReference>
<evidence type="ECO:0000256" key="10">
    <source>
        <dbReference type="SAM" id="SignalP"/>
    </source>
</evidence>
<dbReference type="SUPFAM" id="SSF82861">
    <property type="entry name" value="Mechanosensitive channel protein MscS (YggB), transmembrane region"/>
    <property type="match status" value="1"/>
</dbReference>
<evidence type="ECO:0000256" key="9">
    <source>
        <dbReference type="SAM" id="Phobius"/>
    </source>
</evidence>
<feature type="transmembrane region" description="Helical" evidence="9">
    <location>
        <begin position="538"/>
        <end position="566"/>
    </location>
</feature>
<feature type="domain" description="Mechanosensitive ion channel MscS porin" evidence="13">
    <location>
        <begin position="48"/>
        <end position="276"/>
    </location>
</feature>
<evidence type="ECO:0000256" key="5">
    <source>
        <dbReference type="ARBA" id="ARBA00022729"/>
    </source>
</evidence>
<dbReference type="InterPro" id="IPR006685">
    <property type="entry name" value="MscS_channel_2nd"/>
</dbReference>
<feature type="domain" description="Mechanosensitive ion channel inner membrane" evidence="12">
    <location>
        <begin position="497"/>
        <end position="830"/>
    </location>
</feature>
<keyword evidence="3" id="KW-1003">Cell membrane</keyword>
<feature type="coiled-coil region" evidence="8">
    <location>
        <begin position="75"/>
        <end position="143"/>
    </location>
</feature>
<evidence type="ECO:0000259" key="11">
    <source>
        <dbReference type="Pfam" id="PF00924"/>
    </source>
</evidence>
<dbReference type="NCBIfam" id="NF008438">
    <property type="entry name" value="PRK11281.1"/>
    <property type="match status" value="1"/>
</dbReference>
<evidence type="ECO:0000259" key="12">
    <source>
        <dbReference type="Pfam" id="PF12794"/>
    </source>
</evidence>
<dbReference type="SUPFAM" id="SSF82689">
    <property type="entry name" value="Mechanosensitive channel protein MscS (YggB), C-terminal domain"/>
    <property type="match status" value="1"/>
</dbReference>
<dbReference type="GO" id="GO:0009992">
    <property type="term" value="P:intracellular water homeostasis"/>
    <property type="evidence" value="ECO:0007669"/>
    <property type="project" value="TreeGrafter"/>
</dbReference>
<proteinExistence type="inferred from homology"/>
<comment type="similarity">
    <text evidence="2">Belongs to the MscS (TC 1.A.23) family.</text>
</comment>
<evidence type="ECO:0000256" key="3">
    <source>
        <dbReference type="ARBA" id="ARBA00022475"/>
    </source>
</evidence>
<evidence type="ECO:0000259" key="13">
    <source>
        <dbReference type="Pfam" id="PF12795"/>
    </source>
</evidence>
<dbReference type="Pfam" id="PF21088">
    <property type="entry name" value="MS_channel_1st"/>
    <property type="match status" value="1"/>
</dbReference>
<keyword evidence="8" id="KW-0175">Coiled coil</keyword>
<dbReference type="PANTHER" id="PTHR30347:SF1">
    <property type="entry name" value="MECHANOSENSITIVE CHANNEL MSCK"/>
    <property type="match status" value="1"/>
</dbReference>
<feature type="transmembrane region" description="Helical" evidence="9">
    <location>
        <begin position="620"/>
        <end position="637"/>
    </location>
</feature>
<dbReference type="Proteomes" id="UP000255264">
    <property type="component" value="Unassembled WGS sequence"/>
</dbReference>
<evidence type="ECO:0000256" key="1">
    <source>
        <dbReference type="ARBA" id="ARBA00004651"/>
    </source>
</evidence>
<feature type="transmembrane region" description="Helical" evidence="9">
    <location>
        <begin position="844"/>
        <end position="864"/>
    </location>
</feature>
<evidence type="ECO:0000259" key="14">
    <source>
        <dbReference type="Pfam" id="PF21082"/>
    </source>
</evidence>
<keyword evidence="4 9" id="KW-0812">Transmembrane</keyword>
<reference evidence="16 17" key="1">
    <citation type="submission" date="2018-06" db="EMBL/GenBank/DDBJ databases">
        <authorList>
            <consortium name="Pathogen Informatics"/>
            <person name="Doyle S."/>
        </authorList>
    </citation>
    <scope>NUCLEOTIDE SEQUENCE [LARGE SCALE GENOMIC DNA]</scope>
    <source>
        <strain evidence="16 17">NCTC13335</strain>
    </source>
</reference>
<gene>
    <name evidence="16" type="ORF">NCTC13335_01334</name>
</gene>
<feature type="transmembrane region" description="Helical" evidence="9">
    <location>
        <begin position="918"/>
        <end position="946"/>
    </location>
</feature>
<keyword evidence="17" id="KW-1185">Reference proteome</keyword>
<feature type="transmembrane region" description="Helical" evidence="9">
    <location>
        <begin position="800"/>
        <end position="824"/>
    </location>
</feature>
<evidence type="ECO:0000259" key="15">
    <source>
        <dbReference type="Pfam" id="PF21088"/>
    </source>
</evidence>
<feature type="transmembrane region" description="Helical" evidence="9">
    <location>
        <begin position="490"/>
        <end position="508"/>
    </location>
</feature>
<keyword evidence="6 9" id="KW-1133">Transmembrane helix</keyword>
<dbReference type="Gene3D" id="1.10.287.1260">
    <property type="match status" value="1"/>
</dbReference>
<feature type="domain" description="Mechanosensitive ion channel MscS" evidence="11">
    <location>
        <begin position="934"/>
        <end position="998"/>
    </location>
</feature>
<dbReference type="InterPro" id="IPR049278">
    <property type="entry name" value="MS_channel_C"/>
</dbReference>
<dbReference type="InterPro" id="IPR010920">
    <property type="entry name" value="LSM_dom_sf"/>
</dbReference>
<dbReference type="OrthoDB" id="9799209at2"/>
<organism evidence="16 17">
    <name type="scientific">Haemophilus pittmaniae</name>
    <dbReference type="NCBI Taxonomy" id="249188"/>
    <lineage>
        <taxon>Bacteria</taxon>
        <taxon>Pseudomonadati</taxon>
        <taxon>Pseudomonadota</taxon>
        <taxon>Gammaproteobacteria</taxon>
        <taxon>Pasteurellales</taxon>
        <taxon>Pasteurellaceae</taxon>
        <taxon>Haemophilus</taxon>
    </lineage>
</organism>
<dbReference type="InterPro" id="IPR052702">
    <property type="entry name" value="MscS-like_channel"/>
</dbReference>
<dbReference type="AlphaFoldDB" id="A0A377J0R7"/>
<feature type="transmembrane region" description="Helical" evidence="9">
    <location>
        <begin position="649"/>
        <end position="666"/>
    </location>
</feature>
<dbReference type="Pfam" id="PF21082">
    <property type="entry name" value="MS_channel_3rd"/>
    <property type="match status" value="1"/>
</dbReference>
<feature type="chain" id="PRO_5017029161" evidence="10">
    <location>
        <begin position="30"/>
        <end position="1121"/>
    </location>
</feature>
<evidence type="ECO:0000256" key="6">
    <source>
        <dbReference type="ARBA" id="ARBA00022989"/>
    </source>
</evidence>
<dbReference type="SUPFAM" id="SSF50182">
    <property type="entry name" value="Sm-like ribonucleoproteins"/>
    <property type="match status" value="1"/>
</dbReference>
<keyword evidence="5 10" id="KW-0732">Signal</keyword>
<dbReference type="FunFam" id="1.10.287.1260:FF:000002">
    <property type="entry name" value="Potassium efflux system KefA"/>
    <property type="match status" value="1"/>
</dbReference>
<dbReference type="GO" id="GO:0008381">
    <property type="term" value="F:mechanosensitive monoatomic ion channel activity"/>
    <property type="evidence" value="ECO:0007669"/>
    <property type="project" value="UniProtKB-ARBA"/>
</dbReference>
<feature type="signal peptide" evidence="10">
    <location>
        <begin position="1"/>
        <end position="29"/>
    </location>
</feature>
<protein>
    <submittedName>
        <fullName evidence="16">Fused conserved protein</fullName>
    </submittedName>
</protein>
<name>A0A377J0R7_9PAST</name>